<dbReference type="SUPFAM" id="SSF51206">
    <property type="entry name" value="cAMP-binding domain-like"/>
    <property type="match status" value="1"/>
</dbReference>
<dbReference type="PROSITE" id="PS50042">
    <property type="entry name" value="CNMP_BINDING_3"/>
    <property type="match status" value="1"/>
</dbReference>
<dbReference type="CDD" id="cd00038">
    <property type="entry name" value="CAP_ED"/>
    <property type="match status" value="1"/>
</dbReference>
<accession>A0ABY7ZSY3</accession>
<keyword evidence="2" id="KW-0238">DNA-binding</keyword>
<evidence type="ECO:0000313" key="6">
    <source>
        <dbReference type="EMBL" id="WDZ86010.1"/>
    </source>
</evidence>
<dbReference type="SMART" id="SM00419">
    <property type="entry name" value="HTH_CRP"/>
    <property type="match status" value="1"/>
</dbReference>
<dbReference type="Pfam" id="PF00027">
    <property type="entry name" value="cNMP_binding"/>
    <property type="match status" value="1"/>
</dbReference>
<keyword evidence="7" id="KW-1185">Reference proteome</keyword>
<evidence type="ECO:0000259" key="4">
    <source>
        <dbReference type="PROSITE" id="PS50042"/>
    </source>
</evidence>
<evidence type="ECO:0000256" key="1">
    <source>
        <dbReference type="ARBA" id="ARBA00023015"/>
    </source>
</evidence>
<name>A0ABY7ZSY3_9ACTN</name>
<protein>
    <submittedName>
        <fullName evidence="6">Crp/Fnr family transcriptional regulator</fullName>
    </submittedName>
</protein>
<feature type="domain" description="Cyclic nucleotide-binding" evidence="4">
    <location>
        <begin position="13"/>
        <end position="115"/>
    </location>
</feature>
<evidence type="ECO:0000256" key="2">
    <source>
        <dbReference type="ARBA" id="ARBA00023125"/>
    </source>
</evidence>
<keyword evidence="3" id="KW-0804">Transcription</keyword>
<proteinExistence type="predicted"/>
<evidence type="ECO:0000259" key="5">
    <source>
        <dbReference type="PROSITE" id="PS51063"/>
    </source>
</evidence>
<dbReference type="PROSITE" id="PS51063">
    <property type="entry name" value="HTH_CRP_2"/>
    <property type="match status" value="1"/>
</dbReference>
<sequence length="234" mass="25329">MTREASEWPAQTLLGRLSGPARQVVCRAGARIDVPGGRVVFRQGEDSRHVLVLLSGSVKVALSTAEGYEALLAVRVGGEVVGELAAVDGEPRSATVVTCAAVSARRIGPEELRHLGRLHPEIDVEIRRTISRRLRWANQQRVDLRAYDAPTRVGRIIARLVEMYGAATSEGVDLGIPLRQAELASMAGVSLPAAEKALSILDQQGLIARGYRRLVVRDLAGLRQVSQLTDQTPY</sequence>
<organism evidence="6 7">
    <name type="scientific">Micromonospora cathayae</name>
    <dbReference type="NCBI Taxonomy" id="3028804"/>
    <lineage>
        <taxon>Bacteria</taxon>
        <taxon>Bacillati</taxon>
        <taxon>Actinomycetota</taxon>
        <taxon>Actinomycetes</taxon>
        <taxon>Micromonosporales</taxon>
        <taxon>Micromonosporaceae</taxon>
        <taxon>Micromonospora</taxon>
    </lineage>
</organism>
<dbReference type="Proteomes" id="UP001219605">
    <property type="component" value="Chromosome"/>
</dbReference>
<dbReference type="SMART" id="SM00100">
    <property type="entry name" value="cNMP"/>
    <property type="match status" value="1"/>
</dbReference>
<reference evidence="6 7" key="1">
    <citation type="submission" date="2023-02" db="EMBL/GenBank/DDBJ databases">
        <authorList>
            <person name="Mo P."/>
        </authorList>
    </citation>
    <scope>NUCLEOTIDE SEQUENCE [LARGE SCALE GENOMIC DNA]</scope>
    <source>
        <strain evidence="6 7">HUAS 3</strain>
    </source>
</reference>
<dbReference type="EMBL" id="CP118615">
    <property type="protein sequence ID" value="WDZ86010.1"/>
    <property type="molecule type" value="Genomic_DNA"/>
</dbReference>
<dbReference type="PANTHER" id="PTHR24567">
    <property type="entry name" value="CRP FAMILY TRANSCRIPTIONAL REGULATORY PROTEIN"/>
    <property type="match status" value="1"/>
</dbReference>
<dbReference type="Gene3D" id="2.60.120.10">
    <property type="entry name" value="Jelly Rolls"/>
    <property type="match status" value="1"/>
</dbReference>
<evidence type="ECO:0000313" key="7">
    <source>
        <dbReference type="Proteomes" id="UP001219605"/>
    </source>
</evidence>
<dbReference type="InterPro" id="IPR050397">
    <property type="entry name" value="Env_Response_Regulators"/>
</dbReference>
<dbReference type="RefSeq" id="WP_275032786.1">
    <property type="nucleotide sequence ID" value="NZ_CP118615.1"/>
</dbReference>
<dbReference type="InterPro" id="IPR000595">
    <property type="entry name" value="cNMP-bd_dom"/>
</dbReference>
<feature type="domain" description="HTH crp-type" evidence="5">
    <location>
        <begin position="147"/>
        <end position="220"/>
    </location>
</feature>
<dbReference type="InterPro" id="IPR018490">
    <property type="entry name" value="cNMP-bd_dom_sf"/>
</dbReference>
<gene>
    <name evidence="6" type="ORF">PVK37_06170</name>
</gene>
<dbReference type="PANTHER" id="PTHR24567:SF74">
    <property type="entry name" value="HTH-TYPE TRANSCRIPTIONAL REGULATOR ARCR"/>
    <property type="match status" value="1"/>
</dbReference>
<evidence type="ECO:0000256" key="3">
    <source>
        <dbReference type="ARBA" id="ARBA00023163"/>
    </source>
</evidence>
<dbReference type="SUPFAM" id="SSF46785">
    <property type="entry name" value="Winged helix' DNA-binding domain"/>
    <property type="match status" value="1"/>
</dbReference>
<dbReference type="InterPro" id="IPR014710">
    <property type="entry name" value="RmlC-like_jellyroll"/>
</dbReference>
<dbReference type="InterPro" id="IPR012318">
    <property type="entry name" value="HTH_CRP"/>
</dbReference>
<dbReference type="Pfam" id="PF13545">
    <property type="entry name" value="HTH_Crp_2"/>
    <property type="match status" value="1"/>
</dbReference>
<keyword evidence="1" id="KW-0805">Transcription regulation</keyword>
<dbReference type="InterPro" id="IPR036390">
    <property type="entry name" value="WH_DNA-bd_sf"/>
</dbReference>